<evidence type="ECO:0000256" key="5">
    <source>
        <dbReference type="ARBA" id="ARBA00022989"/>
    </source>
</evidence>
<dbReference type="GO" id="GO:0005886">
    <property type="term" value="C:plasma membrane"/>
    <property type="evidence" value="ECO:0007669"/>
    <property type="project" value="UniProtKB-SubCell"/>
</dbReference>
<dbReference type="PANTHER" id="PTHR30353">
    <property type="entry name" value="INNER MEMBRANE PROTEIN DEDA-RELATED"/>
    <property type="match status" value="1"/>
</dbReference>
<keyword evidence="3 7" id="KW-1003">Cell membrane</keyword>
<proteinExistence type="inferred from homology"/>
<evidence type="ECO:0000256" key="6">
    <source>
        <dbReference type="ARBA" id="ARBA00023136"/>
    </source>
</evidence>
<dbReference type="InterPro" id="IPR032818">
    <property type="entry name" value="DedA-like"/>
</dbReference>
<comment type="subcellular location">
    <subcellularLocation>
        <location evidence="1 7">Cell membrane</location>
        <topology evidence="1 7">Multi-pass membrane protein</topology>
    </subcellularLocation>
</comment>
<evidence type="ECO:0000313" key="9">
    <source>
        <dbReference type="EMBL" id="MBB3080103.1"/>
    </source>
</evidence>
<reference evidence="9 10" key="1">
    <citation type="submission" date="2020-08" db="EMBL/GenBank/DDBJ databases">
        <title>Genomic Encyclopedia of Type Strains, Phase III (KMG-III): the genomes of soil and plant-associated and newly described type strains.</title>
        <authorList>
            <person name="Whitman W."/>
        </authorList>
    </citation>
    <scope>NUCLEOTIDE SEQUENCE [LARGE SCALE GENOMIC DNA]</scope>
    <source>
        <strain evidence="9 10">CECT 3237</strain>
    </source>
</reference>
<comment type="caution">
    <text evidence="7">Lacks conserved residue(s) required for the propagation of feature annotation.</text>
</comment>
<keyword evidence="5 7" id="KW-1133">Transmembrane helix</keyword>
<evidence type="ECO:0000256" key="1">
    <source>
        <dbReference type="ARBA" id="ARBA00004651"/>
    </source>
</evidence>
<dbReference type="PANTHER" id="PTHR30353:SF0">
    <property type="entry name" value="TRANSMEMBRANE PROTEIN"/>
    <property type="match status" value="1"/>
</dbReference>
<comment type="caution">
    <text evidence="9">The sequence shown here is derived from an EMBL/GenBank/DDBJ whole genome shotgun (WGS) entry which is preliminary data.</text>
</comment>
<dbReference type="EC" id="3.6.1.27" evidence="9"/>
<evidence type="ECO:0000313" key="10">
    <source>
        <dbReference type="Proteomes" id="UP000572907"/>
    </source>
</evidence>
<gene>
    <name evidence="9" type="ORF">FHS41_006645</name>
</gene>
<accession>A0A7W5F520</accession>
<organism evidence="9 10">
    <name type="scientific">Streptomyces violarus</name>
    <dbReference type="NCBI Taxonomy" id="67380"/>
    <lineage>
        <taxon>Bacteria</taxon>
        <taxon>Bacillati</taxon>
        <taxon>Actinomycetota</taxon>
        <taxon>Actinomycetes</taxon>
        <taxon>Kitasatosporales</taxon>
        <taxon>Streptomycetaceae</taxon>
        <taxon>Streptomyces</taxon>
    </lineage>
</organism>
<name>A0A7W5F520_9ACTN</name>
<dbReference type="GO" id="GO:0050380">
    <property type="term" value="F:undecaprenyl-diphosphatase activity"/>
    <property type="evidence" value="ECO:0007669"/>
    <property type="project" value="UniProtKB-EC"/>
</dbReference>
<keyword evidence="4 7" id="KW-0812">Transmembrane</keyword>
<dbReference type="Pfam" id="PF09335">
    <property type="entry name" value="VTT_dom"/>
    <property type="match status" value="1"/>
</dbReference>
<keyword evidence="6 7" id="KW-0472">Membrane</keyword>
<protein>
    <submittedName>
        <fullName evidence="9">Undecaprenyl-diphosphatase</fullName>
        <ecNumber evidence="9">3.6.1.27</ecNumber>
    </submittedName>
</protein>
<sequence>MTVPSDLLGQLPATTAYAVLAAAVLAESVLLLGAFVPSLGLLLAAGALARTGQVSLPLVIGSATAAAVTGDFLAHRTGRLLGDRLRTGRFGSRVPAAAWRRADTLMDRRGGKAVFVARFIPVLRTLTPHLAGATRLPYHRIAPYSTVAAALWATAETGTGYAALATVG</sequence>
<evidence type="ECO:0000256" key="7">
    <source>
        <dbReference type="RuleBase" id="RU367016"/>
    </source>
</evidence>
<keyword evidence="9" id="KW-0378">Hydrolase</keyword>
<evidence type="ECO:0000256" key="4">
    <source>
        <dbReference type="ARBA" id="ARBA00022692"/>
    </source>
</evidence>
<keyword evidence="10" id="KW-1185">Reference proteome</keyword>
<dbReference type="AlphaFoldDB" id="A0A7W5F520"/>
<evidence type="ECO:0000256" key="3">
    <source>
        <dbReference type="ARBA" id="ARBA00022475"/>
    </source>
</evidence>
<dbReference type="RefSeq" id="WP_184597922.1">
    <property type="nucleotide sequence ID" value="NZ_BMUP01000004.1"/>
</dbReference>
<comment type="similarity">
    <text evidence="2 7">Belongs to the DedA family.</text>
</comment>
<feature type="domain" description="VTT" evidence="8">
    <location>
        <begin position="36"/>
        <end position="161"/>
    </location>
</feature>
<dbReference type="EMBL" id="JACHXE010000008">
    <property type="protein sequence ID" value="MBB3080103.1"/>
    <property type="molecule type" value="Genomic_DNA"/>
</dbReference>
<feature type="transmembrane region" description="Helical" evidence="7">
    <location>
        <begin position="16"/>
        <end position="49"/>
    </location>
</feature>
<dbReference type="Proteomes" id="UP000572907">
    <property type="component" value="Unassembled WGS sequence"/>
</dbReference>
<dbReference type="InterPro" id="IPR032816">
    <property type="entry name" value="VTT_dom"/>
</dbReference>
<evidence type="ECO:0000256" key="2">
    <source>
        <dbReference type="ARBA" id="ARBA00010792"/>
    </source>
</evidence>
<evidence type="ECO:0000259" key="8">
    <source>
        <dbReference type="Pfam" id="PF09335"/>
    </source>
</evidence>